<dbReference type="GO" id="GO:0015074">
    <property type="term" value="P:DNA integration"/>
    <property type="evidence" value="ECO:0007669"/>
    <property type="project" value="InterPro"/>
</dbReference>
<feature type="domain" description="Tyr recombinase" evidence="3">
    <location>
        <begin position="6"/>
        <end position="86"/>
    </location>
</feature>
<evidence type="ECO:0000313" key="5">
    <source>
        <dbReference type="Proteomes" id="UP000564644"/>
    </source>
</evidence>
<dbReference type="EMBL" id="JACJVO010000021">
    <property type="protein sequence ID" value="MBB6732706.1"/>
    <property type="molecule type" value="Genomic_DNA"/>
</dbReference>
<evidence type="ECO:0000256" key="1">
    <source>
        <dbReference type="ARBA" id="ARBA00023172"/>
    </source>
</evidence>
<keyword evidence="1" id="KW-0233">DNA recombination</keyword>
<evidence type="ECO:0000313" key="4">
    <source>
        <dbReference type="EMBL" id="MBB6732706.1"/>
    </source>
</evidence>
<dbReference type="InterPro" id="IPR011010">
    <property type="entry name" value="DNA_brk_join_enz"/>
</dbReference>
<reference evidence="4 5" key="1">
    <citation type="submission" date="2020-08" db="EMBL/GenBank/DDBJ databases">
        <title>Cohnella phylogeny.</title>
        <authorList>
            <person name="Dunlap C."/>
        </authorList>
    </citation>
    <scope>NUCLEOTIDE SEQUENCE [LARGE SCALE GENOMIC DNA]</scope>
    <source>
        <strain evidence="4 5">CBP 2801</strain>
    </source>
</reference>
<feature type="compositionally biased region" description="Basic and acidic residues" evidence="2">
    <location>
        <begin position="44"/>
        <end position="58"/>
    </location>
</feature>
<dbReference type="AlphaFoldDB" id="A0A7X0SML3"/>
<dbReference type="Proteomes" id="UP000564644">
    <property type="component" value="Unassembled WGS sequence"/>
</dbReference>
<dbReference type="Pfam" id="PF00589">
    <property type="entry name" value="Phage_integrase"/>
    <property type="match status" value="1"/>
</dbReference>
<gene>
    <name evidence="4" type="ORF">H7C18_17430</name>
</gene>
<keyword evidence="5" id="KW-1185">Reference proteome</keyword>
<dbReference type="InterPro" id="IPR013762">
    <property type="entry name" value="Integrase-like_cat_sf"/>
</dbReference>
<dbReference type="InterPro" id="IPR002104">
    <property type="entry name" value="Integrase_catalytic"/>
</dbReference>
<accession>A0A7X0SML3</accession>
<dbReference type="GO" id="GO:0006310">
    <property type="term" value="P:DNA recombination"/>
    <property type="evidence" value="ECO:0007669"/>
    <property type="project" value="UniProtKB-KW"/>
</dbReference>
<proteinExistence type="predicted"/>
<name>A0A7X0SML3_9BACL</name>
<sequence length="101" mass="11518">MSTSGKSDKRLHPRSLNKILEEIGRSHDAAFPDPERSISPLSSHDLRHTSASDLRRSNPDMTDQDLMIYMGWSDKEQLLRYTKAQEEVMSGFVERANRGEA</sequence>
<evidence type="ECO:0000256" key="2">
    <source>
        <dbReference type="SAM" id="MobiDB-lite"/>
    </source>
</evidence>
<dbReference type="Gene3D" id="1.10.443.10">
    <property type="entry name" value="Intergrase catalytic core"/>
    <property type="match status" value="1"/>
</dbReference>
<feature type="compositionally biased region" description="Basic and acidic residues" evidence="2">
    <location>
        <begin position="23"/>
        <end position="36"/>
    </location>
</feature>
<dbReference type="SUPFAM" id="SSF56349">
    <property type="entry name" value="DNA breaking-rejoining enzymes"/>
    <property type="match status" value="1"/>
</dbReference>
<comment type="caution">
    <text evidence="4">The sequence shown here is derived from an EMBL/GenBank/DDBJ whole genome shotgun (WGS) entry which is preliminary data.</text>
</comment>
<protein>
    <submittedName>
        <fullName evidence="4">Site-specific integrase</fullName>
    </submittedName>
</protein>
<dbReference type="GO" id="GO:0003677">
    <property type="term" value="F:DNA binding"/>
    <property type="evidence" value="ECO:0007669"/>
    <property type="project" value="InterPro"/>
</dbReference>
<organism evidence="4 5">
    <name type="scientific">Cohnella zeiphila</name>
    <dbReference type="NCBI Taxonomy" id="2761120"/>
    <lineage>
        <taxon>Bacteria</taxon>
        <taxon>Bacillati</taxon>
        <taxon>Bacillota</taxon>
        <taxon>Bacilli</taxon>
        <taxon>Bacillales</taxon>
        <taxon>Paenibacillaceae</taxon>
        <taxon>Cohnella</taxon>
    </lineage>
</organism>
<evidence type="ECO:0000259" key="3">
    <source>
        <dbReference type="Pfam" id="PF00589"/>
    </source>
</evidence>
<feature type="region of interest" description="Disordered" evidence="2">
    <location>
        <begin position="23"/>
        <end position="60"/>
    </location>
</feature>